<dbReference type="InterPro" id="IPR030381">
    <property type="entry name" value="G_DYNAMIN_dom"/>
</dbReference>
<name>A0A813HEI1_POLGL</name>
<dbReference type="GO" id="GO:0016020">
    <property type="term" value="C:membrane"/>
    <property type="evidence" value="ECO:0007669"/>
    <property type="project" value="TreeGrafter"/>
</dbReference>
<dbReference type="PROSITE" id="PS00410">
    <property type="entry name" value="G_DYNAMIN_1"/>
    <property type="match status" value="1"/>
</dbReference>
<dbReference type="InterPro" id="IPR045063">
    <property type="entry name" value="Dynamin_N"/>
</dbReference>
<gene>
    <name evidence="3" type="ORF">PGLA2088_LOCUS1558</name>
</gene>
<evidence type="ECO:0000313" key="3">
    <source>
        <dbReference type="EMBL" id="CAE8636096.1"/>
    </source>
</evidence>
<dbReference type="SMART" id="SM00053">
    <property type="entry name" value="DYNc"/>
    <property type="match status" value="1"/>
</dbReference>
<dbReference type="InterPro" id="IPR001401">
    <property type="entry name" value="Dynamin_GTPase"/>
</dbReference>
<dbReference type="Pfam" id="PF00350">
    <property type="entry name" value="Dynamin_N"/>
    <property type="match status" value="1"/>
</dbReference>
<dbReference type="InterPro" id="IPR019762">
    <property type="entry name" value="Dynamin_GTPase_CS"/>
</dbReference>
<dbReference type="Gene3D" id="3.40.50.300">
    <property type="entry name" value="P-loop containing nucleotide triphosphate hydrolases"/>
    <property type="match status" value="1"/>
</dbReference>
<comment type="caution">
    <text evidence="3">The sequence shown here is derived from an EMBL/GenBank/DDBJ whole genome shotgun (WGS) entry which is preliminary data.</text>
</comment>
<dbReference type="PANTHER" id="PTHR11566">
    <property type="entry name" value="DYNAMIN"/>
    <property type="match status" value="1"/>
</dbReference>
<sequence>VFSVPDVPKNQELAIRMDRLIPVTNQIREALEQADIDLGVELPQIAVVGGQSVGKSSLLEALVGRAFLPTGAGVVTRRPLLLQLVHRSEDDSEWGEFGHLSGQRFENFDEIRNEIIRETEL</sequence>
<reference evidence="3" key="1">
    <citation type="submission" date="2021-02" db="EMBL/GenBank/DDBJ databases">
        <authorList>
            <person name="Dougan E. K."/>
            <person name="Rhodes N."/>
            <person name="Thang M."/>
            <person name="Chan C."/>
        </authorList>
    </citation>
    <scope>NUCLEOTIDE SEQUENCE</scope>
</reference>
<dbReference type="EMBL" id="CAJNNW010001220">
    <property type="protein sequence ID" value="CAE8636096.1"/>
    <property type="molecule type" value="Genomic_DNA"/>
</dbReference>
<feature type="non-terminal residue" evidence="3">
    <location>
        <position position="121"/>
    </location>
</feature>
<keyword evidence="1" id="KW-0342">GTP-binding</keyword>
<accession>A0A813HEI1</accession>
<feature type="non-terminal residue" evidence="3">
    <location>
        <position position="1"/>
    </location>
</feature>
<dbReference type="InterPro" id="IPR022812">
    <property type="entry name" value="Dynamin"/>
</dbReference>
<evidence type="ECO:0000313" key="4">
    <source>
        <dbReference type="Proteomes" id="UP000626109"/>
    </source>
</evidence>
<dbReference type="PROSITE" id="PS51718">
    <property type="entry name" value="G_DYNAMIN_2"/>
    <property type="match status" value="1"/>
</dbReference>
<dbReference type="GO" id="GO:0008017">
    <property type="term" value="F:microtubule binding"/>
    <property type="evidence" value="ECO:0007669"/>
    <property type="project" value="TreeGrafter"/>
</dbReference>
<dbReference type="GO" id="GO:0005737">
    <property type="term" value="C:cytoplasm"/>
    <property type="evidence" value="ECO:0007669"/>
    <property type="project" value="TreeGrafter"/>
</dbReference>
<keyword evidence="1" id="KW-0547">Nucleotide-binding</keyword>
<dbReference type="GO" id="GO:0005525">
    <property type="term" value="F:GTP binding"/>
    <property type="evidence" value="ECO:0007669"/>
    <property type="project" value="UniProtKB-KW"/>
</dbReference>
<dbReference type="GO" id="GO:0005874">
    <property type="term" value="C:microtubule"/>
    <property type="evidence" value="ECO:0007669"/>
    <property type="project" value="TreeGrafter"/>
</dbReference>
<comment type="similarity">
    <text evidence="1">Belongs to the TRAFAC class dynamin-like GTPase superfamily. Dynamin/Fzo/YdjA family.</text>
</comment>
<dbReference type="AlphaFoldDB" id="A0A813HEI1"/>
<dbReference type="PRINTS" id="PR00195">
    <property type="entry name" value="DYNAMIN"/>
</dbReference>
<dbReference type="GO" id="GO:0003924">
    <property type="term" value="F:GTPase activity"/>
    <property type="evidence" value="ECO:0007669"/>
    <property type="project" value="InterPro"/>
</dbReference>
<dbReference type="Proteomes" id="UP000626109">
    <property type="component" value="Unassembled WGS sequence"/>
</dbReference>
<dbReference type="SUPFAM" id="SSF52540">
    <property type="entry name" value="P-loop containing nucleoside triphosphate hydrolases"/>
    <property type="match status" value="1"/>
</dbReference>
<feature type="domain" description="Dynamin-type G" evidence="2">
    <location>
        <begin position="39"/>
        <end position="121"/>
    </location>
</feature>
<evidence type="ECO:0000259" key="2">
    <source>
        <dbReference type="PROSITE" id="PS51718"/>
    </source>
</evidence>
<dbReference type="InterPro" id="IPR027417">
    <property type="entry name" value="P-loop_NTPase"/>
</dbReference>
<evidence type="ECO:0000256" key="1">
    <source>
        <dbReference type="RuleBase" id="RU003932"/>
    </source>
</evidence>
<proteinExistence type="inferred from homology"/>
<protein>
    <recommendedName>
        <fullName evidence="2">Dynamin-type G domain-containing protein</fullName>
    </recommendedName>
</protein>
<organism evidence="3 4">
    <name type="scientific">Polarella glacialis</name>
    <name type="common">Dinoflagellate</name>
    <dbReference type="NCBI Taxonomy" id="89957"/>
    <lineage>
        <taxon>Eukaryota</taxon>
        <taxon>Sar</taxon>
        <taxon>Alveolata</taxon>
        <taxon>Dinophyceae</taxon>
        <taxon>Suessiales</taxon>
        <taxon>Suessiaceae</taxon>
        <taxon>Polarella</taxon>
    </lineage>
</organism>